<evidence type="ECO:0000259" key="1">
    <source>
        <dbReference type="SMART" id="SM00198"/>
    </source>
</evidence>
<dbReference type="SMART" id="SM00198">
    <property type="entry name" value="SCP"/>
    <property type="match status" value="1"/>
</dbReference>
<dbReference type="PROSITE" id="PS01009">
    <property type="entry name" value="CRISP_1"/>
    <property type="match status" value="1"/>
</dbReference>
<dbReference type="Gene3D" id="3.40.33.10">
    <property type="entry name" value="CAP"/>
    <property type="match status" value="1"/>
</dbReference>
<protein>
    <recommendedName>
        <fullName evidence="1">SCP domain-containing protein</fullName>
    </recommendedName>
</protein>
<organism evidence="2">
    <name type="scientific">Medioppia subpectinata</name>
    <dbReference type="NCBI Taxonomy" id="1979941"/>
    <lineage>
        <taxon>Eukaryota</taxon>
        <taxon>Metazoa</taxon>
        <taxon>Ecdysozoa</taxon>
        <taxon>Arthropoda</taxon>
        <taxon>Chelicerata</taxon>
        <taxon>Arachnida</taxon>
        <taxon>Acari</taxon>
        <taxon>Acariformes</taxon>
        <taxon>Sarcoptiformes</taxon>
        <taxon>Oribatida</taxon>
        <taxon>Brachypylina</taxon>
        <taxon>Oppioidea</taxon>
        <taxon>Oppiidae</taxon>
        <taxon>Medioppia</taxon>
    </lineage>
</organism>
<evidence type="ECO:0000313" key="2">
    <source>
        <dbReference type="EMBL" id="CAD7621278.1"/>
    </source>
</evidence>
<evidence type="ECO:0000313" key="3">
    <source>
        <dbReference type="Proteomes" id="UP000759131"/>
    </source>
</evidence>
<sequence>MIKLAIMLALVHGQVIMDNVYGSTWGPGGEDHPICKTCSTSQTCVKFTPGPKNPDKSLPYGTVIYRCDDANLIRFANKQTKPSAWGGFMDGYGNAYEPGEVDAPTCKECKKDITCVKFTAGPNNTILAAGTVRYRCDYAGLIRFANKQSDTGLTTGQLITDEVYGNTWAPGAIVALLTITQLTGFSYAQQITTTQEWLDDCLERVNQLRADHHAPPYTMDSHLVRYAMWRCPNADAGHLENNDEYGENIARGYGVRPGLIPKVDFNSCSAVMNNWYAENVNYTYTRPSPNNFRDVGHFTALVWKSTTRIGCARCTGGRTPTGAMPDRVPTKYITLQPLIA</sequence>
<keyword evidence="3" id="KW-1185">Reference proteome</keyword>
<dbReference type="PANTHER" id="PTHR10334">
    <property type="entry name" value="CYSTEINE-RICH SECRETORY PROTEIN-RELATED"/>
    <property type="match status" value="1"/>
</dbReference>
<dbReference type="Pfam" id="PF00188">
    <property type="entry name" value="CAP"/>
    <property type="match status" value="1"/>
</dbReference>
<gene>
    <name evidence="2" type="ORF">OSB1V03_LOCUS1750</name>
</gene>
<dbReference type="SUPFAM" id="SSF55797">
    <property type="entry name" value="PR-1-like"/>
    <property type="match status" value="1"/>
</dbReference>
<accession>A0A7R9PVD0</accession>
<dbReference type="InterPro" id="IPR018244">
    <property type="entry name" value="Allrgn_V5/Tpx1_CS"/>
</dbReference>
<name>A0A7R9PVD0_9ACAR</name>
<dbReference type="OrthoDB" id="6507808at2759"/>
<proteinExistence type="predicted"/>
<dbReference type="AlphaFoldDB" id="A0A7R9PVD0"/>
<dbReference type="InterPro" id="IPR014044">
    <property type="entry name" value="CAP_dom"/>
</dbReference>
<dbReference type="InterPro" id="IPR035940">
    <property type="entry name" value="CAP_sf"/>
</dbReference>
<dbReference type="InterPro" id="IPR001283">
    <property type="entry name" value="CRISP-related"/>
</dbReference>
<dbReference type="EMBL" id="CAJPIZ010000545">
    <property type="protein sequence ID" value="CAG2101708.1"/>
    <property type="molecule type" value="Genomic_DNA"/>
</dbReference>
<dbReference type="EMBL" id="OC855120">
    <property type="protein sequence ID" value="CAD7621278.1"/>
    <property type="molecule type" value="Genomic_DNA"/>
</dbReference>
<dbReference type="GO" id="GO:0005576">
    <property type="term" value="C:extracellular region"/>
    <property type="evidence" value="ECO:0007669"/>
    <property type="project" value="InterPro"/>
</dbReference>
<reference evidence="2" key="1">
    <citation type="submission" date="2020-11" db="EMBL/GenBank/DDBJ databases">
        <authorList>
            <person name="Tran Van P."/>
        </authorList>
    </citation>
    <scope>NUCLEOTIDE SEQUENCE</scope>
</reference>
<dbReference type="Proteomes" id="UP000759131">
    <property type="component" value="Unassembled WGS sequence"/>
</dbReference>
<feature type="domain" description="SCP" evidence="1">
    <location>
        <begin position="196"/>
        <end position="326"/>
    </location>
</feature>